<gene>
    <name evidence="1" type="ORF">PSTG_01863</name>
</gene>
<dbReference type="Proteomes" id="UP000054564">
    <property type="component" value="Unassembled WGS sequence"/>
</dbReference>
<protein>
    <submittedName>
        <fullName evidence="1">Uncharacterized protein</fullName>
    </submittedName>
</protein>
<keyword evidence="2" id="KW-1185">Reference proteome</keyword>
<proteinExistence type="predicted"/>
<evidence type="ECO:0000313" key="2">
    <source>
        <dbReference type="Proteomes" id="UP000054564"/>
    </source>
</evidence>
<dbReference type="EMBL" id="AJIL01000010">
    <property type="protein sequence ID" value="KNF04807.1"/>
    <property type="molecule type" value="Genomic_DNA"/>
</dbReference>
<comment type="caution">
    <text evidence="1">The sequence shown here is derived from an EMBL/GenBank/DDBJ whole genome shotgun (WGS) entry which is preliminary data.</text>
</comment>
<dbReference type="AlphaFoldDB" id="A0A0L0W014"/>
<organism evidence="1 2">
    <name type="scientific">Puccinia striiformis f. sp. tritici PST-78</name>
    <dbReference type="NCBI Taxonomy" id="1165861"/>
    <lineage>
        <taxon>Eukaryota</taxon>
        <taxon>Fungi</taxon>
        <taxon>Dikarya</taxon>
        <taxon>Basidiomycota</taxon>
        <taxon>Pucciniomycotina</taxon>
        <taxon>Pucciniomycetes</taxon>
        <taxon>Pucciniales</taxon>
        <taxon>Pucciniaceae</taxon>
        <taxon>Puccinia</taxon>
    </lineage>
</organism>
<sequence length="167" mass="19080">MTRRKWPKQMPTSVQSKKSRRLEYVVQLGGLINQLRSFCTWRRRCPRDKPRPAEVKSDAAAPGLHGEKIRSQVEQTVKRQNLTVTKLPDLAELEWGPGKCTSTTWHHRTIGASTQPHLKVGGVKRPSWFIPPAVAASKTPRDQRGAMYLKWCEQGASWLCLPIQPYR</sequence>
<reference evidence="2" key="1">
    <citation type="submission" date="2014-03" db="EMBL/GenBank/DDBJ databases">
        <title>The Genome Sequence of Puccinia striiformis f. sp. tritici PST-78.</title>
        <authorList>
            <consortium name="The Broad Institute Genome Sequencing Platform"/>
            <person name="Cuomo C."/>
            <person name="Hulbert S."/>
            <person name="Chen X."/>
            <person name="Walker B."/>
            <person name="Young S.K."/>
            <person name="Zeng Q."/>
            <person name="Gargeya S."/>
            <person name="Fitzgerald M."/>
            <person name="Haas B."/>
            <person name="Abouelleil A."/>
            <person name="Alvarado L."/>
            <person name="Arachchi H.M."/>
            <person name="Berlin A.M."/>
            <person name="Chapman S.B."/>
            <person name="Goldberg J."/>
            <person name="Griggs A."/>
            <person name="Gujja S."/>
            <person name="Hansen M."/>
            <person name="Howarth C."/>
            <person name="Imamovic A."/>
            <person name="Larimer J."/>
            <person name="McCowan C."/>
            <person name="Montmayeur A."/>
            <person name="Murphy C."/>
            <person name="Neiman D."/>
            <person name="Pearson M."/>
            <person name="Priest M."/>
            <person name="Roberts A."/>
            <person name="Saif S."/>
            <person name="Shea T."/>
            <person name="Sisk P."/>
            <person name="Sykes S."/>
            <person name="Wortman J."/>
            <person name="Nusbaum C."/>
            <person name="Birren B."/>
        </authorList>
    </citation>
    <scope>NUCLEOTIDE SEQUENCE [LARGE SCALE GENOMIC DNA]</scope>
    <source>
        <strain evidence="2">race PST-78</strain>
    </source>
</reference>
<name>A0A0L0W014_9BASI</name>
<evidence type="ECO:0000313" key="1">
    <source>
        <dbReference type="EMBL" id="KNF04807.1"/>
    </source>
</evidence>
<accession>A0A0L0W014</accession>